<protein>
    <submittedName>
        <fullName evidence="2">SAM-dependent methyltransferase</fullName>
    </submittedName>
</protein>
<proteinExistence type="predicted"/>
<dbReference type="Proteomes" id="UP000050827">
    <property type="component" value="Unassembled WGS sequence"/>
</dbReference>
<sequence>MSEIYEKKRWGGRQKDFYSGSGSHSRKVVQPYIKTISSFLKDYEDGLIVCDLGCGDFNVGKNLVSYSKRYIGIDIVDDLIERNKKLFVSEQLEFHCLNIVTDNLPKGDCILVRQVFQHLSNEEIKKVVKKIEKFKHIIVTEHIPKGEFVANAEKSTGAGIRLSNNSGVVLTEPPFNMNPERSTELLRIKYRKALIVTTHYQNF</sequence>
<dbReference type="OrthoDB" id="20930at2"/>
<dbReference type="GO" id="GO:0032259">
    <property type="term" value="P:methylation"/>
    <property type="evidence" value="ECO:0007669"/>
    <property type="project" value="UniProtKB-KW"/>
</dbReference>
<dbReference type="Pfam" id="PF08242">
    <property type="entry name" value="Methyltransf_12"/>
    <property type="match status" value="1"/>
</dbReference>
<keyword evidence="2" id="KW-0489">Methyltransferase</keyword>
<feature type="domain" description="Methyltransferase type 12" evidence="1">
    <location>
        <begin position="51"/>
        <end position="132"/>
    </location>
</feature>
<gene>
    <name evidence="2" type="ORF">AAY42_15220</name>
</gene>
<dbReference type="AlphaFoldDB" id="A0A0Q1CLB7"/>
<dbReference type="Gene3D" id="3.40.50.150">
    <property type="entry name" value="Vaccinia Virus protein VP39"/>
    <property type="match status" value="1"/>
</dbReference>
<dbReference type="STRING" id="346185.AAY42_15220"/>
<evidence type="ECO:0000259" key="1">
    <source>
        <dbReference type="Pfam" id="PF08242"/>
    </source>
</evidence>
<dbReference type="EMBL" id="LCTZ01000002">
    <property type="protein sequence ID" value="KQC31791.1"/>
    <property type="molecule type" value="Genomic_DNA"/>
</dbReference>
<evidence type="ECO:0000313" key="3">
    <source>
        <dbReference type="Proteomes" id="UP000050827"/>
    </source>
</evidence>
<reference evidence="2 3" key="1">
    <citation type="submission" date="2015-04" db="EMBL/GenBank/DDBJ databases">
        <title>Complete genome of flavobacterium.</title>
        <authorList>
            <person name="Kwon Y.M."/>
            <person name="Kim S.-J."/>
        </authorList>
    </citation>
    <scope>NUCLEOTIDE SEQUENCE [LARGE SCALE GENOMIC DNA]</scope>
    <source>
        <strain evidence="2 3">DK169</strain>
    </source>
</reference>
<dbReference type="GO" id="GO:0008168">
    <property type="term" value="F:methyltransferase activity"/>
    <property type="evidence" value="ECO:0007669"/>
    <property type="project" value="UniProtKB-KW"/>
</dbReference>
<keyword evidence="3" id="KW-1185">Reference proteome</keyword>
<dbReference type="InterPro" id="IPR013217">
    <property type="entry name" value="Methyltransf_12"/>
</dbReference>
<organism evidence="2 3">
    <name type="scientific">Flagellimonas eckloniae</name>
    <dbReference type="NCBI Taxonomy" id="346185"/>
    <lineage>
        <taxon>Bacteria</taxon>
        <taxon>Pseudomonadati</taxon>
        <taxon>Bacteroidota</taxon>
        <taxon>Flavobacteriia</taxon>
        <taxon>Flavobacteriales</taxon>
        <taxon>Flavobacteriaceae</taxon>
        <taxon>Flagellimonas</taxon>
    </lineage>
</organism>
<keyword evidence="2" id="KW-0808">Transferase</keyword>
<evidence type="ECO:0000313" key="2">
    <source>
        <dbReference type="EMBL" id="KQC31791.1"/>
    </source>
</evidence>
<dbReference type="SUPFAM" id="SSF53335">
    <property type="entry name" value="S-adenosyl-L-methionine-dependent methyltransferases"/>
    <property type="match status" value="1"/>
</dbReference>
<comment type="caution">
    <text evidence="2">The sequence shown here is derived from an EMBL/GenBank/DDBJ whole genome shotgun (WGS) entry which is preliminary data.</text>
</comment>
<accession>A0A0Q1CLB7</accession>
<dbReference type="InterPro" id="IPR029063">
    <property type="entry name" value="SAM-dependent_MTases_sf"/>
</dbReference>
<name>A0A0Q1CLB7_9FLAO</name>